<evidence type="ECO:0000313" key="8">
    <source>
        <dbReference type="EMBL" id="MEB3040101.1"/>
    </source>
</evidence>
<feature type="transmembrane region" description="Helical" evidence="6">
    <location>
        <begin position="374"/>
        <end position="394"/>
    </location>
</feature>
<evidence type="ECO:0000313" key="9">
    <source>
        <dbReference type="Proteomes" id="UP000217250"/>
    </source>
</evidence>
<evidence type="ECO:0000256" key="4">
    <source>
        <dbReference type="ARBA" id="ARBA00022989"/>
    </source>
</evidence>
<feature type="transmembrane region" description="Helical" evidence="6">
    <location>
        <begin position="12"/>
        <end position="33"/>
    </location>
</feature>
<evidence type="ECO:0000256" key="2">
    <source>
        <dbReference type="ARBA" id="ARBA00022475"/>
    </source>
</evidence>
<dbReference type="EMBL" id="JAYKBV010000005">
    <property type="protein sequence ID" value="MEB3040101.1"/>
    <property type="molecule type" value="Genomic_DNA"/>
</dbReference>
<sequence length="477" mass="53822">MKILDRYILSRFIFNFISSFLIIMVIFIFQTIWLYVDELVGRGLSFLVVIKFIALMLPNLIPLILPLTVVLSSIMTLGAFGESYELAAMKASGVSLLKATRMLILFMVLLSIGVFFTFNNLQPWSNRKFVALRDSIKNKQPSLAISQGIFNNVQDFSIKVAKKTGENEQYLHDIVIHKVGINGDTRTVIKAKNGELSGHKKGSDVLQLILKDGSYYEDVYNDKSDITFPFVKAKFETHVLNIDISALNADITYDENAERDYYKTMNISQLSHALDSIVQNYQQETKDFGENFYRRTGIAYIAEKPEKEVIPSAPITDMQQLKEAYKTKGSLPQLYSLAKDNITSLVNSLDNNKDNVEYQQKLINVYRLTLSDKIALAITCFVLFFVAAPLGAIIRKGGIGMPLVVAIGLFLSYYFSGLLTKNMATNGNINPYIAPWVPTFFLLPLGVYLTILVNEDKPIGNIAGLFHWIKQKVFRKS</sequence>
<dbReference type="Proteomes" id="UP001324270">
    <property type="component" value="Unassembled WGS sequence"/>
</dbReference>
<feature type="transmembrane region" description="Helical" evidence="6">
    <location>
        <begin position="400"/>
        <end position="420"/>
    </location>
</feature>
<feature type="transmembrane region" description="Helical" evidence="6">
    <location>
        <begin position="39"/>
        <end position="57"/>
    </location>
</feature>
<reference evidence="7" key="1">
    <citation type="journal article" date="2017" name="Genome Announc.">
        <title>Twelve Complete Reference Genomes of Clinical Isolates in the Capnocytophaga Genus.</title>
        <authorList>
            <person name="Villarma A."/>
            <person name="Gulvik C.A."/>
            <person name="Rowe L.A."/>
            <person name="Sheth M."/>
            <person name="Juieng P."/>
            <person name="Nicholson A.C."/>
            <person name="Loparev V.N."/>
            <person name="McQuiston J.R."/>
        </authorList>
    </citation>
    <scope>NUCLEOTIDE SEQUENCE</scope>
    <source>
        <strain evidence="7">H1496</strain>
    </source>
</reference>
<keyword evidence="10" id="KW-1185">Reference proteome</keyword>
<name>A0A250FLG0_9FLAO</name>
<evidence type="ECO:0000256" key="1">
    <source>
        <dbReference type="ARBA" id="ARBA00004651"/>
    </source>
</evidence>
<keyword evidence="2" id="KW-1003">Cell membrane</keyword>
<dbReference type="AlphaFoldDB" id="A0A250FLG0"/>
<keyword evidence="5 6" id="KW-0472">Membrane</keyword>
<dbReference type="OrthoDB" id="1096108at2"/>
<evidence type="ECO:0000313" key="7">
    <source>
        <dbReference type="EMBL" id="ATA85881.1"/>
    </source>
</evidence>
<dbReference type="Proteomes" id="UP000217250">
    <property type="component" value="Chromosome"/>
</dbReference>
<dbReference type="PANTHER" id="PTHR33529:SF6">
    <property type="entry name" value="YJGP_YJGQ FAMILY PERMEASE"/>
    <property type="match status" value="1"/>
</dbReference>
<evidence type="ECO:0000256" key="5">
    <source>
        <dbReference type="ARBA" id="ARBA00023136"/>
    </source>
</evidence>
<gene>
    <name evidence="7" type="ORF">CGC50_01140</name>
    <name evidence="8" type="ORF">VJJ49_05245</name>
</gene>
<reference evidence="8 10" key="3">
    <citation type="submission" date="2023-12" db="EMBL/GenBank/DDBJ databases">
        <title>Genomic sequences of Capnocytophaga and Parvimonas strains.</title>
        <authorList>
            <person name="Watt R.M."/>
            <person name="Wang M."/>
            <person name="Yang T."/>
            <person name="Tong W.M."/>
        </authorList>
    </citation>
    <scope>NUCLEOTIDE SEQUENCE [LARGE SCALE GENOMIC DNA]</scope>
    <source>
        <strain evidence="8 10">CCUG 13156</strain>
    </source>
</reference>
<dbReference type="GeneID" id="84807170"/>
<dbReference type="EMBL" id="CP022386">
    <property type="protein sequence ID" value="ATA85881.1"/>
    <property type="molecule type" value="Genomic_DNA"/>
</dbReference>
<dbReference type="GO" id="GO:0015920">
    <property type="term" value="P:lipopolysaccharide transport"/>
    <property type="evidence" value="ECO:0007669"/>
    <property type="project" value="TreeGrafter"/>
</dbReference>
<evidence type="ECO:0000313" key="10">
    <source>
        <dbReference type="Proteomes" id="UP001324270"/>
    </source>
</evidence>
<proteinExistence type="predicted"/>
<reference evidence="9" key="2">
    <citation type="submission" date="2017-06" db="EMBL/GenBank/DDBJ databases">
        <title>Capnocytophaga spp. assemblies.</title>
        <authorList>
            <person name="Gulvik C.A."/>
        </authorList>
    </citation>
    <scope>NUCLEOTIDE SEQUENCE [LARGE SCALE GENOMIC DNA]</scope>
    <source>
        <strain evidence="9">H1496</strain>
    </source>
</reference>
<evidence type="ECO:0000256" key="6">
    <source>
        <dbReference type="SAM" id="Phobius"/>
    </source>
</evidence>
<protein>
    <submittedName>
        <fullName evidence="7 8">Permease</fullName>
    </submittedName>
</protein>
<comment type="subcellular location">
    <subcellularLocation>
        <location evidence="1">Cell membrane</location>
        <topology evidence="1">Multi-pass membrane protein</topology>
    </subcellularLocation>
</comment>
<dbReference type="RefSeq" id="WP_095909344.1">
    <property type="nucleotide sequence ID" value="NZ_CAJPPZ010000056.1"/>
</dbReference>
<evidence type="ECO:0000256" key="3">
    <source>
        <dbReference type="ARBA" id="ARBA00022692"/>
    </source>
</evidence>
<keyword evidence="3 6" id="KW-0812">Transmembrane</keyword>
<dbReference type="InterPro" id="IPR005495">
    <property type="entry name" value="LptG/LptF_permease"/>
</dbReference>
<keyword evidence="4 6" id="KW-1133">Transmembrane helix</keyword>
<feature type="transmembrane region" description="Helical" evidence="6">
    <location>
        <begin position="64"/>
        <end position="81"/>
    </location>
</feature>
<dbReference type="GO" id="GO:0043190">
    <property type="term" value="C:ATP-binding cassette (ABC) transporter complex"/>
    <property type="evidence" value="ECO:0007669"/>
    <property type="project" value="TreeGrafter"/>
</dbReference>
<accession>A0A250FLG0</accession>
<feature type="transmembrane region" description="Helical" evidence="6">
    <location>
        <begin position="101"/>
        <end position="118"/>
    </location>
</feature>
<dbReference type="Pfam" id="PF03739">
    <property type="entry name" value="LptF_LptG"/>
    <property type="match status" value="2"/>
</dbReference>
<dbReference type="PANTHER" id="PTHR33529">
    <property type="entry name" value="SLR0882 PROTEIN-RELATED"/>
    <property type="match status" value="1"/>
</dbReference>
<organism evidence="7 9">
    <name type="scientific">Capnocytophaga gingivalis</name>
    <dbReference type="NCBI Taxonomy" id="1017"/>
    <lineage>
        <taxon>Bacteria</taxon>
        <taxon>Pseudomonadati</taxon>
        <taxon>Bacteroidota</taxon>
        <taxon>Flavobacteriia</taxon>
        <taxon>Flavobacteriales</taxon>
        <taxon>Flavobacteriaceae</taxon>
        <taxon>Capnocytophaga</taxon>
    </lineage>
</organism>
<dbReference type="KEGG" id="cgh:CGC50_01140"/>
<feature type="transmembrane region" description="Helical" evidence="6">
    <location>
        <begin position="432"/>
        <end position="451"/>
    </location>
</feature>